<dbReference type="InterPro" id="IPR001568">
    <property type="entry name" value="RNase_T2-like"/>
</dbReference>
<dbReference type="Pfam" id="PF00445">
    <property type="entry name" value="Ribonuclease_T2"/>
    <property type="match status" value="1"/>
</dbReference>
<organism evidence="3">
    <name type="scientific">Medicago truncatula</name>
    <name type="common">Barrel medic</name>
    <name type="synonym">Medicago tribuloides</name>
    <dbReference type="NCBI Taxonomy" id="3880"/>
    <lineage>
        <taxon>Eukaryota</taxon>
        <taxon>Viridiplantae</taxon>
        <taxon>Streptophyta</taxon>
        <taxon>Embryophyta</taxon>
        <taxon>Tracheophyta</taxon>
        <taxon>Spermatophyta</taxon>
        <taxon>Magnoliopsida</taxon>
        <taxon>eudicotyledons</taxon>
        <taxon>Gunneridae</taxon>
        <taxon>Pentapetalae</taxon>
        <taxon>rosids</taxon>
        <taxon>fabids</taxon>
        <taxon>Fabales</taxon>
        <taxon>Fabaceae</taxon>
        <taxon>Papilionoideae</taxon>
        <taxon>50 kb inversion clade</taxon>
        <taxon>NPAAA clade</taxon>
        <taxon>Hologalegina</taxon>
        <taxon>IRL clade</taxon>
        <taxon>Trifolieae</taxon>
        <taxon>Medicago</taxon>
    </lineage>
</organism>
<evidence type="ECO:0000313" key="4">
    <source>
        <dbReference type="EMBL" id="RHN72421.1"/>
    </source>
</evidence>
<dbReference type="InterPro" id="IPR036430">
    <property type="entry name" value="RNase_T2-like_sf"/>
</dbReference>
<evidence type="ECO:0000256" key="1">
    <source>
        <dbReference type="ARBA" id="ARBA00007469"/>
    </source>
</evidence>
<evidence type="ECO:0000256" key="2">
    <source>
        <dbReference type="RuleBase" id="RU004328"/>
    </source>
</evidence>
<reference evidence="3" key="1">
    <citation type="submission" date="2005-04" db="EMBL/GenBank/DDBJ databases">
        <authorList>
            <person name="Town C.D."/>
        </authorList>
    </citation>
    <scope>NUCLEOTIDE SEQUENCE</scope>
</reference>
<sequence length="111" mass="13028">MDTKCFHEAKKLYTSSFETTYRSWFVAFKHSVASTPTFHICAICFQIYVGGTCDSFCQRPWEKHGICTPFSQYDYFCHTLYLWYIHNVTVMVDEKNIKPGTPMITNRSTQI</sequence>
<dbReference type="EMBL" id="PSQE01000002">
    <property type="protein sequence ID" value="RHN72421.1"/>
    <property type="molecule type" value="Genomic_DNA"/>
</dbReference>
<name>A2Q235_MEDTR</name>
<dbReference type="Gramene" id="rna8129">
    <property type="protein sequence ID" value="RHN72421.1"/>
    <property type="gene ID" value="gene8129"/>
</dbReference>
<dbReference type="AlphaFoldDB" id="A2Q235"/>
<proteinExistence type="inferred from homology"/>
<reference evidence="4" key="4">
    <citation type="journal article" date="2018" name="Nat. Plants">
        <title>Whole-genome landscape of Medicago truncatula symbiotic genes.</title>
        <authorList>
            <person name="Pecrix Y."/>
            <person name="Gamas P."/>
            <person name="Carrere S."/>
        </authorList>
    </citation>
    <scope>NUCLEOTIDE SEQUENCE</scope>
    <source>
        <tissue evidence="4">Leaves</tissue>
    </source>
</reference>
<dbReference type="GO" id="GO:0033897">
    <property type="term" value="F:ribonuclease T2 activity"/>
    <property type="evidence" value="ECO:0007669"/>
    <property type="project" value="InterPro"/>
</dbReference>
<dbReference type="EMBL" id="AC149207">
    <property type="protein sequence ID" value="ABN09751.1"/>
    <property type="molecule type" value="Genomic_DNA"/>
</dbReference>
<dbReference type="SUPFAM" id="SSF55895">
    <property type="entry name" value="Ribonuclease Rh-like"/>
    <property type="match status" value="1"/>
</dbReference>
<dbReference type="Proteomes" id="UP000265566">
    <property type="component" value="Chromosome 2"/>
</dbReference>
<comment type="similarity">
    <text evidence="1 2">Belongs to the RNase T2 family.</text>
</comment>
<evidence type="ECO:0000313" key="3">
    <source>
        <dbReference type="EMBL" id="ABN09751.1"/>
    </source>
</evidence>
<accession>A2Q235</accession>
<gene>
    <name evidence="3" type="ORF">MtrDRAFT_AC149207g38v2</name>
    <name evidence="4" type="ORF">MtrunA17_Chr2g0287461</name>
</gene>
<dbReference type="Gene3D" id="3.90.730.10">
    <property type="entry name" value="Ribonuclease T2-like"/>
    <property type="match status" value="1"/>
</dbReference>
<reference evidence="5" key="3">
    <citation type="journal article" date="2018" name="Nat. Plants">
        <title>Whole-genome landscape of Medicago truncatula symbiotic genes.</title>
        <authorList>
            <person name="Pecrix Y."/>
            <person name="Staton S.E."/>
            <person name="Sallet E."/>
            <person name="Lelandais-Briere C."/>
            <person name="Moreau S."/>
            <person name="Carrere S."/>
            <person name="Blein T."/>
            <person name="Jardinaud M.F."/>
            <person name="Latrasse D."/>
            <person name="Zouine M."/>
            <person name="Zahm M."/>
            <person name="Kreplak J."/>
            <person name="Mayjonade B."/>
            <person name="Satge C."/>
            <person name="Perez M."/>
            <person name="Cauet S."/>
            <person name="Marande W."/>
            <person name="Chantry-Darmon C."/>
            <person name="Lopez-Roques C."/>
            <person name="Bouchez O."/>
            <person name="Berard A."/>
            <person name="Debelle F."/>
            <person name="Munos S."/>
            <person name="Bendahmane A."/>
            <person name="Berges H."/>
            <person name="Niebel A."/>
            <person name="Buitink J."/>
            <person name="Frugier F."/>
            <person name="Benhamed M."/>
            <person name="Crespi M."/>
            <person name="Gouzy J."/>
            <person name="Gamas P."/>
        </authorList>
    </citation>
    <scope>NUCLEOTIDE SEQUENCE [LARGE SCALE GENOMIC DNA]</scope>
    <source>
        <strain evidence="5">cv. Jemalong A17</strain>
    </source>
</reference>
<reference evidence="3" key="2">
    <citation type="submission" date="2007-03" db="EMBL/GenBank/DDBJ databases">
        <authorList>
            <consortium name="The International Medicago Genome Annotation Group"/>
        </authorList>
    </citation>
    <scope>NUCLEOTIDE SEQUENCE</scope>
</reference>
<dbReference type="GO" id="GO:0003723">
    <property type="term" value="F:RNA binding"/>
    <property type="evidence" value="ECO:0007669"/>
    <property type="project" value="InterPro"/>
</dbReference>
<evidence type="ECO:0000313" key="5">
    <source>
        <dbReference type="Proteomes" id="UP000265566"/>
    </source>
</evidence>
<protein>
    <submittedName>
        <fullName evidence="4">Putative ribonuclease T2</fullName>
    </submittedName>
</protein>